<dbReference type="Proteomes" id="UP000594205">
    <property type="component" value="Chromosome"/>
</dbReference>
<evidence type="ECO:0000313" key="3">
    <source>
        <dbReference type="EMBL" id="QOV34993.1"/>
    </source>
</evidence>
<name>A0A7M2SHS2_9ACTN</name>
<gene>
    <name evidence="3" type="ORF">IM697_33670</name>
</gene>
<dbReference type="KEGG" id="sfeu:IM697_33670"/>
<proteinExistence type="predicted"/>
<dbReference type="EMBL" id="CP063373">
    <property type="protein sequence ID" value="QOV34993.1"/>
    <property type="molecule type" value="Genomic_DNA"/>
</dbReference>
<evidence type="ECO:0000256" key="1">
    <source>
        <dbReference type="ARBA" id="ARBA00023172"/>
    </source>
</evidence>
<dbReference type="InterPro" id="IPR011010">
    <property type="entry name" value="DNA_brk_join_enz"/>
</dbReference>
<dbReference type="GO" id="GO:0006310">
    <property type="term" value="P:DNA recombination"/>
    <property type="evidence" value="ECO:0007669"/>
    <property type="project" value="UniProtKB-KW"/>
</dbReference>
<dbReference type="Pfam" id="PF00589">
    <property type="entry name" value="Phage_integrase"/>
    <property type="match status" value="1"/>
</dbReference>
<keyword evidence="4" id="KW-1185">Reference proteome</keyword>
<dbReference type="Gene3D" id="1.10.443.10">
    <property type="entry name" value="Intergrase catalytic core"/>
    <property type="match status" value="1"/>
</dbReference>
<dbReference type="PROSITE" id="PS51898">
    <property type="entry name" value="TYR_RECOMBINASE"/>
    <property type="match status" value="1"/>
</dbReference>
<evidence type="ECO:0000313" key="4">
    <source>
        <dbReference type="Proteomes" id="UP000594205"/>
    </source>
</evidence>
<organism evidence="3 4">
    <name type="scientific">Streptomyces ferrugineus</name>
    <dbReference type="NCBI Taxonomy" id="1413221"/>
    <lineage>
        <taxon>Bacteria</taxon>
        <taxon>Bacillati</taxon>
        <taxon>Actinomycetota</taxon>
        <taxon>Actinomycetes</taxon>
        <taxon>Kitasatosporales</taxon>
        <taxon>Streptomycetaceae</taxon>
        <taxon>Streptomyces</taxon>
    </lineage>
</organism>
<dbReference type="GO" id="GO:0003677">
    <property type="term" value="F:DNA binding"/>
    <property type="evidence" value="ECO:0007669"/>
    <property type="project" value="InterPro"/>
</dbReference>
<dbReference type="GO" id="GO:0015074">
    <property type="term" value="P:DNA integration"/>
    <property type="evidence" value="ECO:0007669"/>
    <property type="project" value="InterPro"/>
</dbReference>
<sequence length="209" mass="23592">MLIDALDEEWILSERQVLSLLDWIRQQTGGSRSVHPFLAAVAEGALRPSEARALRVRDVVLRSGGSGELTVRHRGRARVVPLRPQFAAFLREWIDVAGLQKGDLLFPGTRGARLSIAAYERLWEQAQEAVLPHDELLSWRLGEPVDILRDSTLVRWLRLGLDVATVAELAGVDPAWLVLRYPYCFRLEADETDTRRPSQVTLLPEPTTR</sequence>
<keyword evidence="1" id="KW-0233">DNA recombination</keyword>
<dbReference type="SUPFAM" id="SSF56349">
    <property type="entry name" value="DNA breaking-rejoining enzymes"/>
    <property type="match status" value="1"/>
</dbReference>
<dbReference type="AlphaFoldDB" id="A0A7M2SHS2"/>
<reference evidence="3 4" key="1">
    <citation type="submission" date="2020-10" db="EMBL/GenBank/DDBJ databases">
        <title>Streptomyces ferrugineus complate genome analysis.</title>
        <authorList>
            <person name="Anwar N."/>
        </authorList>
    </citation>
    <scope>NUCLEOTIDE SEQUENCE [LARGE SCALE GENOMIC DNA]</scope>
    <source>
        <strain evidence="3 4">CCTCC AA2014009</strain>
    </source>
</reference>
<evidence type="ECO:0000259" key="2">
    <source>
        <dbReference type="PROSITE" id="PS51898"/>
    </source>
</evidence>
<accession>A0A7M2SHS2</accession>
<dbReference type="InterPro" id="IPR002104">
    <property type="entry name" value="Integrase_catalytic"/>
</dbReference>
<dbReference type="CDD" id="cd00397">
    <property type="entry name" value="DNA_BRE_C"/>
    <property type="match status" value="1"/>
</dbReference>
<protein>
    <submittedName>
        <fullName evidence="3">Tyrosine-type recombinase/integrase</fullName>
    </submittedName>
</protein>
<feature type="domain" description="Tyr recombinase" evidence="2">
    <location>
        <begin position="1"/>
        <end position="197"/>
    </location>
</feature>
<dbReference type="InterPro" id="IPR013762">
    <property type="entry name" value="Integrase-like_cat_sf"/>
</dbReference>